<dbReference type="GO" id="GO:0006353">
    <property type="term" value="P:DNA-templated transcription termination"/>
    <property type="evidence" value="ECO:0007669"/>
    <property type="project" value="UniProtKB-UniRule"/>
</dbReference>
<evidence type="ECO:0000313" key="11">
    <source>
        <dbReference type="Proteomes" id="UP000234560"/>
    </source>
</evidence>
<dbReference type="Gene3D" id="1.10.940.10">
    <property type="entry name" value="NusB-like"/>
    <property type="match status" value="1"/>
</dbReference>
<dbReference type="Proteomes" id="UP000234560">
    <property type="component" value="Chromosome"/>
</dbReference>
<comment type="similarity">
    <text evidence="1 6">Belongs to the NusB family.</text>
</comment>
<dbReference type="NCBIfam" id="TIGR01951">
    <property type="entry name" value="nusB"/>
    <property type="match status" value="1"/>
</dbReference>
<dbReference type="GO" id="GO:0003723">
    <property type="term" value="F:RNA binding"/>
    <property type="evidence" value="ECO:0007669"/>
    <property type="project" value="UniProtKB-UniRule"/>
</dbReference>
<keyword evidence="4 6" id="KW-0805">Transcription regulation</keyword>
<accession>A0AAF0YS98</accession>
<comment type="function">
    <text evidence="6">Involved in transcription antitermination. Required for transcription of ribosomal RNA (rRNA) genes. Binds specifically to the boxA antiterminator sequence of the ribosomal RNA (rrn) operons.</text>
</comment>
<dbReference type="RefSeq" id="WP_016457591.1">
    <property type="nucleotide sequence ID" value="NZ_CAMIHY010000067.1"/>
</dbReference>
<evidence type="ECO:0000313" key="10">
    <source>
        <dbReference type="EMBL" id="WOT03222.1"/>
    </source>
</evidence>
<dbReference type="InterPro" id="IPR006027">
    <property type="entry name" value="NusB_RsmB_TIM44"/>
</dbReference>
<dbReference type="GO" id="GO:0005829">
    <property type="term" value="C:cytosol"/>
    <property type="evidence" value="ECO:0007669"/>
    <property type="project" value="TreeGrafter"/>
</dbReference>
<dbReference type="GO" id="GO:0031564">
    <property type="term" value="P:transcription antitermination"/>
    <property type="evidence" value="ECO:0007669"/>
    <property type="project" value="UniProtKB-KW"/>
</dbReference>
<evidence type="ECO:0000256" key="7">
    <source>
        <dbReference type="SAM" id="Coils"/>
    </source>
</evidence>
<feature type="coiled-coil region" evidence="7">
    <location>
        <begin position="156"/>
        <end position="189"/>
    </location>
</feature>
<dbReference type="AlphaFoldDB" id="A0AAF0YS98"/>
<dbReference type="InterPro" id="IPR035926">
    <property type="entry name" value="NusB-like_sf"/>
</dbReference>
<keyword evidence="5 6" id="KW-0804">Transcription</keyword>
<dbReference type="SUPFAM" id="SSF48013">
    <property type="entry name" value="NusB-like"/>
    <property type="match status" value="1"/>
</dbReference>
<dbReference type="PANTHER" id="PTHR11078">
    <property type="entry name" value="N UTILIZATION SUBSTANCE PROTEIN B-RELATED"/>
    <property type="match status" value="1"/>
</dbReference>
<feature type="region of interest" description="Disordered" evidence="8">
    <location>
        <begin position="208"/>
        <end position="333"/>
    </location>
</feature>
<dbReference type="PANTHER" id="PTHR11078:SF3">
    <property type="entry name" value="ANTITERMINATION NUSB DOMAIN-CONTAINING PROTEIN"/>
    <property type="match status" value="1"/>
</dbReference>
<dbReference type="Pfam" id="PF01029">
    <property type="entry name" value="NusB"/>
    <property type="match status" value="1"/>
</dbReference>
<reference evidence="10" key="2">
    <citation type="submission" date="2023-10" db="EMBL/GenBank/DDBJ databases">
        <authorList>
            <person name="Choi B."/>
        </authorList>
    </citation>
    <scope>NUCLEOTIDE SEQUENCE</scope>
    <source>
        <strain evidence="10">UMB0763</strain>
    </source>
</reference>
<keyword evidence="3 6" id="KW-0694">RNA-binding</keyword>
<evidence type="ECO:0000259" key="9">
    <source>
        <dbReference type="Pfam" id="PF01029"/>
    </source>
</evidence>
<feature type="compositionally biased region" description="Polar residues" evidence="8">
    <location>
        <begin position="286"/>
        <end position="302"/>
    </location>
</feature>
<feature type="compositionally biased region" description="Acidic residues" evidence="8">
    <location>
        <begin position="208"/>
        <end position="222"/>
    </location>
</feature>
<dbReference type="EMBL" id="CP136958">
    <property type="protein sequence ID" value="WOT03222.1"/>
    <property type="molecule type" value="Genomic_DNA"/>
</dbReference>
<reference evidence="10" key="1">
    <citation type="submission" date="2017-12" db="EMBL/GenBank/DDBJ databases">
        <authorList>
            <person name="Thomas-White K."/>
            <person name="Wolfe A.J."/>
        </authorList>
    </citation>
    <scope>NUCLEOTIDE SEQUENCE</scope>
    <source>
        <strain evidence="10">UMB0763</strain>
    </source>
</reference>
<name>A0AAF0YS98_9CORY</name>
<feature type="compositionally biased region" description="Low complexity" evidence="8">
    <location>
        <begin position="276"/>
        <end position="285"/>
    </location>
</feature>
<evidence type="ECO:0000256" key="2">
    <source>
        <dbReference type="ARBA" id="ARBA00022814"/>
    </source>
</evidence>
<proteinExistence type="inferred from homology"/>
<evidence type="ECO:0000256" key="3">
    <source>
        <dbReference type="ARBA" id="ARBA00022884"/>
    </source>
</evidence>
<keyword evidence="2 6" id="KW-0889">Transcription antitermination</keyword>
<sequence>MSEENKHAKHGARYKARRHAAEILFEAEARDLDPVEVTRTREELSVGPEPVSAPVRPYTKQIVEGVAVNLDLIDFAIERELTDTDWTFDRLPGVDRAVLRVASWELLFNGDDVPNKTAVTQAVELVSELSTDDSPSYVNAVLDAMWKNPESPADALARAEAEAEAERLAREQEIAERRAEAERRAAENAAFAIEGLDDVDGEDIAVTSFDDDDDSFAVDADDAVPSQVGGSASLYGGGFSEAPASEPESAPEEIGVVTSLPHTFEYAPSVEEEGETPTGGPETTEAQSELVGNNEPEVSTQGEELDVDKLEPQAPSTEDTTAAAEPNEGEGTD</sequence>
<evidence type="ECO:0000256" key="5">
    <source>
        <dbReference type="ARBA" id="ARBA00023163"/>
    </source>
</evidence>
<feature type="domain" description="NusB/RsmB/TIM44" evidence="9">
    <location>
        <begin position="15"/>
        <end position="145"/>
    </location>
</feature>
<evidence type="ECO:0000256" key="1">
    <source>
        <dbReference type="ARBA" id="ARBA00005952"/>
    </source>
</evidence>
<organism evidence="10 11">
    <name type="scientific">Corynebacterium pyruviciproducens</name>
    <dbReference type="NCBI Taxonomy" id="598660"/>
    <lineage>
        <taxon>Bacteria</taxon>
        <taxon>Bacillati</taxon>
        <taxon>Actinomycetota</taxon>
        <taxon>Actinomycetes</taxon>
        <taxon>Mycobacteriales</taxon>
        <taxon>Corynebacteriaceae</taxon>
        <taxon>Corynebacterium</taxon>
    </lineage>
</organism>
<evidence type="ECO:0000256" key="4">
    <source>
        <dbReference type="ARBA" id="ARBA00023015"/>
    </source>
</evidence>
<dbReference type="HAMAP" id="MF_00073">
    <property type="entry name" value="NusB"/>
    <property type="match status" value="1"/>
</dbReference>
<evidence type="ECO:0000256" key="8">
    <source>
        <dbReference type="SAM" id="MobiDB-lite"/>
    </source>
</evidence>
<protein>
    <recommendedName>
        <fullName evidence="6">Transcription antitermination protein NusB</fullName>
    </recommendedName>
    <alternativeName>
        <fullName evidence="6">Antitermination factor NusB</fullName>
    </alternativeName>
</protein>
<evidence type="ECO:0000256" key="6">
    <source>
        <dbReference type="HAMAP-Rule" id="MF_00073"/>
    </source>
</evidence>
<gene>
    <name evidence="6 10" type="primary">nusB</name>
    <name evidence="10" type="ORF">CYJ47_05565</name>
</gene>
<keyword evidence="7" id="KW-0175">Coiled coil</keyword>
<dbReference type="InterPro" id="IPR011605">
    <property type="entry name" value="NusB_fam"/>
</dbReference>
<dbReference type="KEGG" id="cpyr:CYJ47_05565"/>